<accession>A0A543J8N3</accession>
<sequence length="114" mass="11926">MPTGGVAAALRVQRLAGNRATAGLLGVQRDASGVTVQRSPLSAEEIAGLTLPQVEARIAENEAEAAPLVVSPGHLAVLGEEHIRLSRRYDCEDHVVPLRVGGLTRATTDQVSLV</sequence>
<dbReference type="AlphaFoldDB" id="A0A543J8N3"/>
<organism evidence="1 2">
    <name type="scientific">Saccharothrix saharensis</name>
    <dbReference type="NCBI Taxonomy" id="571190"/>
    <lineage>
        <taxon>Bacteria</taxon>
        <taxon>Bacillati</taxon>
        <taxon>Actinomycetota</taxon>
        <taxon>Actinomycetes</taxon>
        <taxon>Pseudonocardiales</taxon>
        <taxon>Pseudonocardiaceae</taxon>
        <taxon>Saccharothrix</taxon>
    </lineage>
</organism>
<proteinExistence type="predicted"/>
<evidence type="ECO:0000313" key="1">
    <source>
        <dbReference type="EMBL" id="TQM79177.1"/>
    </source>
</evidence>
<gene>
    <name evidence="1" type="ORF">FHX81_1473</name>
</gene>
<reference evidence="1 2" key="1">
    <citation type="submission" date="2019-06" db="EMBL/GenBank/DDBJ databases">
        <title>Sequencing the genomes of 1000 actinobacteria strains.</title>
        <authorList>
            <person name="Klenk H.-P."/>
        </authorList>
    </citation>
    <scope>NUCLEOTIDE SEQUENCE [LARGE SCALE GENOMIC DNA]</scope>
    <source>
        <strain evidence="1 2">DSM 45456</strain>
    </source>
</reference>
<keyword evidence="2" id="KW-1185">Reference proteome</keyword>
<name>A0A543J8N3_9PSEU</name>
<dbReference type="Proteomes" id="UP000316628">
    <property type="component" value="Unassembled WGS sequence"/>
</dbReference>
<comment type="caution">
    <text evidence="1">The sequence shown here is derived from an EMBL/GenBank/DDBJ whole genome shotgun (WGS) entry which is preliminary data.</text>
</comment>
<dbReference type="EMBL" id="VFPP01000001">
    <property type="protein sequence ID" value="TQM79177.1"/>
    <property type="molecule type" value="Genomic_DNA"/>
</dbReference>
<protein>
    <submittedName>
        <fullName evidence="1">Uncharacterized protein</fullName>
    </submittedName>
</protein>
<evidence type="ECO:0000313" key="2">
    <source>
        <dbReference type="Proteomes" id="UP000316628"/>
    </source>
</evidence>